<dbReference type="Proteomes" id="UP000492821">
    <property type="component" value="Unassembled WGS sequence"/>
</dbReference>
<keyword evidence="1" id="KW-0812">Transmembrane</keyword>
<name>A0A7E4WBZ1_PANRE</name>
<accession>A0A7E4WBZ1</accession>
<keyword evidence="2" id="KW-1185">Reference proteome</keyword>
<feature type="transmembrane region" description="Helical" evidence="1">
    <location>
        <begin position="12"/>
        <end position="31"/>
    </location>
</feature>
<sequence>MRAAITTGILGGWRYSVFVVFGAALSAGAMLGTAPVLTNIDDPIKSQALFLADFPALKPLVIEHPSLTGYHPEVSNFMIDVILYYGMIMISGIPIIFIISMLFFGWRMQLMKTNQTPKTYNVHLMLFK</sequence>
<proteinExistence type="predicted"/>
<keyword evidence="1" id="KW-1133">Transmembrane helix</keyword>
<protein>
    <submittedName>
        <fullName evidence="3">Cytochrome oxidase subunit 1</fullName>
    </submittedName>
</protein>
<evidence type="ECO:0000313" key="3">
    <source>
        <dbReference type="WBParaSite" id="Pan_g9457.t1"/>
    </source>
</evidence>
<feature type="transmembrane region" description="Helical" evidence="1">
    <location>
        <begin position="82"/>
        <end position="104"/>
    </location>
</feature>
<reference evidence="2" key="1">
    <citation type="journal article" date="2013" name="Genetics">
        <title>The draft genome and transcriptome of Panagrellus redivivus are shaped by the harsh demands of a free-living lifestyle.</title>
        <authorList>
            <person name="Srinivasan J."/>
            <person name="Dillman A.R."/>
            <person name="Macchietto M.G."/>
            <person name="Heikkinen L."/>
            <person name="Lakso M."/>
            <person name="Fracchia K.M."/>
            <person name="Antoshechkin I."/>
            <person name="Mortazavi A."/>
            <person name="Wong G."/>
            <person name="Sternberg P.W."/>
        </authorList>
    </citation>
    <scope>NUCLEOTIDE SEQUENCE [LARGE SCALE GENOMIC DNA]</scope>
    <source>
        <strain evidence="2">MT8872</strain>
    </source>
</reference>
<dbReference type="WBParaSite" id="Pan_g9457.t1">
    <property type="protein sequence ID" value="Pan_g9457.t1"/>
    <property type="gene ID" value="Pan_g9457"/>
</dbReference>
<organism evidence="2 3">
    <name type="scientific">Panagrellus redivivus</name>
    <name type="common">Microworm</name>
    <dbReference type="NCBI Taxonomy" id="6233"/>
    <lineage>
        <taxon>Eukaryota</taxon>
        <taxon>Metazoa</taxon>
        <taxon>Ecdysozoa</taxon>
        <taxon>Nematoda</taxon>
        <taxon>Chromadorea</taxon>
        <taxon>Rhabditida</taxon>
        <taxon>Tylenchina</taxon>
        <taxon>Panagrolaimomorpha</taxon>
        <taxon>Panagrolaimoidea</taxon>
        <taxon>Panagrolaimidae</taxon>
        <taxon>Panagrellus</taxon>
    </lineage>
</organism>
<keyword evidence="1" id="KW-0472">Membrane</keyword>
<evidence type="ECO:0000256" key="1">
    <source>
        <dbReference type="SAM" id="Phobius"/>
    </source>
</evidence>
<reference evidence="3" key="2">
    <citation type="submission" date="2020-10" db="UniProtKB">
        <authorList>
            <consortium name="WormBaseParasite"/>
        </authorList>
    </citation>
    <scope>IDENTIFICATION</scope>
</reference>
<dbReference type="AlphaFoldDB" id="A0A7E4WBZ1"/>
<evidence type="ECO:0000313" key="2">
    <source>
        <dbReference type="Proteomes" id="UP000492821"/>
    </source>
</evidence>